<gene>
    <name evidence="7" type="ORF">Nepgr_019646</name>
</gene>
<proteinExistence type="predicted"/>
<organism evidence="7 8">
    <name type="scientific">Nepenthes gracilis</name>
    <name type="common">Slender pitcher plant</name>
    <dbReference type="NCBI Taxonomy" id="150966"/>
    <lineage>
        <taxon>Eukaryota</taxon>
        <taxon>Viridiplantae</taxon>
        <taxon>Streptophyta</taxon>
        <taxon>Embryophyta</taxon>
        <taxon>Tracheophyta</taxon>
        <taxon>Spermatophyta</taxon>
        <taxon>Magnoliopsida</taxon>
        <taxon>eudicotyledons</taxon>
        <taxon>Gunneridae</taxon>
        <taxon>Pentapetalae</taxon>
        <taxon>Caryophyllales</taxon>
        <taxon>Nepenthaceae</taxon>
        <taxon>Nepenthes</taxon>
    </lineage>
</organism>
<dbReference type="Proteomes" id="UP001279734">
    <property type="component" value="Unassembled WGS sequence"/>
</dbReference>
<protein>
    <recommendedName>
        <fullName evidence="6">WPP domain-containing protein</fullName>
    </recommendedName>
</protein>
<dbReference type="InterPro" id="IPR038214">
    <property type="entry name" value="WPP_sf"/>
</dbReference>
<feature type="compositionally biased region" description="Polar residues" evidence="5">
    <location>
        <begin position="143"/>
        <end position="162"/>
    </location>
</feature>
<feature type="compositionally biased region" description="Polar residues" evidence="5">
    <location>
        <begin position="7"/>
        <end position="36"/>
    </location>
</feature>
<evidence type="ECO:0000256" key="1">
    <source>
        <dbReference type="ARBA" id="ARBA00004123"/>
    </source>
</evidence>
<dbReference type="InterPro" id="IPR044692">
    <property type="entry name" value="WPP1/2/3"/>
</dbReference>
<dbReference type="PANTHER" id="PTHR34362">
    <property type="entry name" value="WPP DOMAIN-CONTAINING PROTEIN 1-RELATED"/>
    <property type="match status" value="1"/>
</dbReference>
<dbReference type="AlphaFoldDB" id="A0AAD3XVF5"/>
<dbReference type="Pfam" id="PF13943">
    <property type="entry name" value="WPP"/>
    <property type="match status" value="1"/>
</dbReference>
<comment type="caution">
    <text evidence="7">The sequence shown here is derived from an EMBL/GenBank/DDBJ whole genome shotgun (WGS) entry which is preliminary data.</text>
</comment>
<reference evidence="7" key="1">
    <citation type="submission" date="2023-05" db="EMBL/GenBank/DDBJ databases">
        <title>Nepenthes gracilis genome sequencing.</title>
        <authorList>
            <person name="Fukushima K."/>
        </authorList>
    </citation>
    <scope>NUCLEOTIDE SEQUENCE</scope>
    <source>
        <strain evidence="7">SING2019-196</strain>
    </source>
</reference>
<dbReference type="InterPro" id="IPR025265">
    <property type="entry name" value="WPP_dom"/>
</dbReference>
<evidence type="ECO:0000256" key="4">
    <source>
        <dbReference type="ARBA" id="ARBA00023242"/>
    </source>
</evidence>
<feature type="domain" description="WPP" evidence="6">
    <location>
        <begin position="30"/>
        <end position="126"/>
    </location>
</feature>
<dbReference type="GO" id="GO:0000278">
    <property type="term" value="P:mitotic cell cycle"/>
    <property type="evidence" value="ECO:0007669"/>
    <property type="project" value="InterPro"/>
</dbReference>
<evidence type="ECO:0000313" key="8">
    <source>
        <dbReference type="Proteomes" id="UP001279734"/>
    </source>
</evidence>
<comment type="subcellular location">
    <subcellularLocation>
        <location evidence="2">Cytoplasm</location>
    </subcellularLocation>
    <subcellularLocation>
        <location evidence="1">Nucleus</location>
    </subcellularLocation>
</comment>
<evidence type="ECO:0000259" key="6">
    <source>
        <dbReference type="Pfam" id="PF13943"/>
    </source>
</evidence>
<accession>A0AAD3XVF5</accession>
<dbReference type="GO" id="GO:0048527">
    <property type="term" value="P:lateral root development"/>
    <property type="evidence" value="ECO:0007669"/>
    <property type="project" value="InterPro"/>
</dbReference>
<evidence type="ECO:0000256" key="3">
    <source>
        <dbReference type="ARBA" id="ARBA00022490"/>
    </source>
</evidence>
<dbReference type="PANTHER" id="PTHR34362:SF1">
    <property type="entry name" value="WPP DOMAIN-CONTAINING PROTEIN 1-RELATED"/>
    <property type="match status" value="1"/>
</dbReference>
<feature type="region of interest" description="Disordered" evidence="5">
    <location>
        <begin position="138"/>
        <end position="162"/>
    </location>
</feature>
<sequence length="162" mass="17273">MAETDESQPQKQSPSENLSQKYEKLSTSSSFSIWPPTQRTRDAVINRLIETLSQPSVLSKRYGSMSPDEAASTARTLEEAAFTAASAASASVDDASIDEGIAILEIYSKEISKRMLDAVKSRAAVATIPEVLSVQSPDVAPLDTTTATATSKELSSIDNESA</sequence>
<name>A0AAD3XVF5_NEPGR</name>
<dbReference type="GO" id="GO:0005634">
    <property type="term" value="C:nucleus"/>
    <property type="evidence" value="ECO:0007669"/>
    <property type="project" value="UniProtKB-SubCell"/>
</dbReference>
<keyword evidence="3" id="KW-0963">Cytoplasm</keyword>
<evidence type="ECO:0000256" key="5">
    <source>
        <dbReference type="SAM" id="MobiDB-lite"/>
    </source>
</evidence>
<keyword evidence="4" id="KW-0539">Nucleus</keyword>
<evidence type="ECO:0000313" key="7">
    <source>
        <dbReference type="EMBL" id="GMH17805.1"/>
    </source>
</evidence>
<dbReference type="EMBL" id="BSYO01000018">
    <property type="protein sequence ID" value="GMH17805.1"/>
    <property type="molecule type" value="Genomic_DNA"/>
</dbReference>
<feature type="region of interest" description="Disordered" evidence="5">
    <location>
        <begin position="1"/>
        <end position="36"/>
    </location>
</feature>
<keyword evidence="8" id="KW-1185">Reference proteome</keyword>
<dbReference type="GO" id="GO:0005737">
    <property type="term" value="C:cytoplasm"/>
    <property type="evidence" value="ECO:0007669"/>
    <property type="project" value="UniProtKB-SubCell"/>
</dbReference>
<evidence type="ECO:0000256" key="2">
    <source>
        <dbReference type="ARBA" id="ARBA00004496"/>
    </source>
</evidence>
<dbReference type="Gene3D" id="1.10.246.200">
    <property type="entry name" value="WPP domain"/>
    <property type="match status" value="1"/>
</dbReference>